<keyword evidence="2" id="KW-1185">Reference proteome</keyword>
<protein>
    <submittedName>
        <fullName evidence="1">Uncharacterized protein</fullName>
    </submittedName>
</protein>
<gene>
    <name evidence="1" type="ORF">AN640_00660</name>
</gene>
<comment type="caution">
    <text evidence="1">The sequence shown here is derived from an EMBL/GenBank/DDBJ whole genome shotgun (WGS) entry which is preliminary data.</text>
</comment>
<accession>A0ACC8XJ84</accession>
<sequence>MRKNKIKIFGLISLVIFSILIIYFGGSDNKLANINKNEVSRIQVIGTMGNPMYGADSKIIVNREEIKNFVNTFNSGEIGKKVKEKDILIGFSNKYIFFDEDKVIAEYNFNVNNTNIIGIDGEFYYIKYDKKLELPNELYEKSKSQKIVVDSNGTPMDLVRYNNETYVKSELPEITVEWIEWFNSLSSSEQAVTSYVPNLGDVKPLGQN</sequence>
<reference evidence="1" key="1">
    <citation type="submission" date="2016-08" db="EMBL/GenBank/DDBJ databases">
        <authorList>
            <person name="Ngugi D.K."/>
            <person name="Miyake S."/>
            <person name="Stingl U."/>
        </authorList>
    </citation>
    <scope>NUCLEOTIDE SEQUENCE</scope>
    <source>
        <strain evidence="1">SCG-D08WGA-EpuloA1</strain>
    </source>
</reference>
<dbReference type="Proteomes" id="UP000188637">
    <property type="component" value="Unassembled WGS sequence"/>
</dbReference>
<proteinExistence type="predicted"/>
<name>A0ACC8XJ84_9FIRM</name>
<organism evidence="1 2">
    <name type="scientific">Candidatus Epulonipiscium fishelsonii</name>
    <dbReference type="NCBI Taxonomy" id="77094"/>
    <lineage>
        <taxon>Bacteria</taxon>
        <taxon>Bacillati</taxon>
        <taxon>Bacillota</taxon>
        <taxon>Clostridia</taxon>
        <taxon>Lachnospirales</taxon>
        <taxon>Lachnospiraceae</taxon>
        <taxon>Candidatus Epulonipiscium</taxon>
    </lineage>
</organism>
<dbReference type="EMBL" id="LJHD01000002">
    <property type="protein sequence ID" value="ONI46572.1"/>
    <property type="molecule type" value="Genomic_DNA"/>
</dbReference>
<evidence type="ECO:0000313" key="1">
    <source>
        <dbReference type="EMBL" id="ONI46572.1"/>
    </source>
</evidence>
<evidence type="ECO:0000313" key="2">
    <source>
        <dbReference type="Proteomes" id="UP000188637"/>
    </source>
</evidence>